<keyword evidence="3 6" id="KW-0812">Transmembrane</keyword>
<evidence type="ECO:0000256" key="6">
    <source>
        <dbReference type="SAM" id="Phobius"/>
    </source>
</evidence>
<keyword evidence="5 6" id="KW-0472">Membrane</keyword>
<feature type="transmembrane region" description="Helical" evidence="6">
    <location>
        <begin position="300"/>
        <end position="320"/>
    </location>
</feature>
<accession>K0N492</accession>
<evidence type="ECO:0000313" key="7">
    <source>
        <dbReference type="EMBL" id="PLC47162.1"/>
    </source>
</evidence>
<dbReference type="AlphaFoldDB" id="A0A5Q8BLN2"/>
<dbReference type="InterPro" id="IPR050833">
    <property type="entry name" value="Poly_Biosynth_Transport"/>
</dbReference>
<feature type="transmembrane region" description="Helical" evidence="6">
    <location>
        <begin position="241"/>
        <end position="266"/>
    </location>
</feature>
<feature type="transmembrane region" description="Helical" evidence="6">
    <location>
        <begin position="341"/>
        <end position="361"/>
    </location>
</feature>
<proteinExistence type="predicted"/>
<dbReference type="RefSeq" id="WP_014566347.1">
    <property type="nucleotide sequence ID" value="NC_010999.1"/>
</dbReference>
<evidence type="ECO:0000256" key="5">
    <source>
        <dbReference type="ARBA" id="ARBA00023136"/>
    </source>
</evidence>
<organism evidence="7 8">
    <name type="scientific">Lacticaseibacillus paracasei</name>
    <name type="common">Lactobacillus paracasei</name>
    <dbReference type="NCBI Taxonomy" id="1597"/>
    <lineage>
        <taxon>Bacteria</taxon>
        <taxon>Bacillati</taxon>
        <taxon>Bacillota</taxon>
        <taxon>Bacilli</taxon>
        <taxon>Lactobacillales</taxon>
        <taxon>Lactobacillaceae</taxon>
        <taxon>Lacticaseibacillus</taxon>
    </lineage>
</organism>
<evidence type="ECO:0000256" key="3">
    <source>
        <dbReference type="ARBA" id="ARBA00022692"/>
    </source>
</evidence>
<sequence>MRSIPNNDKKKMITGSAWMTLGSITSRIMGAIYIIPWGLWLGSNFSLANSLFAKGYNVYSLFLIISTAGIPGALSKQIAHYDAIGEMETSNRLFKDSLFMMLGLGVFSAVIMWLIAPLLAFQNGEVDIRMISIIHALCWPLTIIPAISILRGLFQGRAQMGPSAVSQLVEQFARIGYMLLATYVIMVSNDGNYVRAVAHSTFAAFVGAVCALVYLLIALKKQIYFSNYEALQKQSQIQRKLALVELCRQSFPFVILDSAIILYQFLDQYMFPIIMKNIFKESNETINYLYGLFGFNSNKLTMIVISLSTAMAVTAIPLLSKSFSRNDYRDLSKKIVSSLKLFFFIMIPGSVGMICLAHPLYRIFYRSFNYLGIHILELNAAVANLIGLFILLVAIMQAVHHSRLAIKYFAFGVIAKMLAEVFCIWFFESYGPLVATAIGLGVSSFFMLKRLIISFDINLRPIFKYFLGVTLLTIIMASILQILKFFIYNFLGKKASSSILILITSVIVGILVYGFLSLKTRAADEAFGFSLNTLRSRFQIS</sequence>
<feature type="transmembrane region" description="Helical" evidence="6">
    <location>
        <begin position="96"/>
        <end position="116"/>
    </location>
</feature>
<feature type="transmembrane region" description="Helical" evidence="6">
    <location>
        <begin position="433"/>
        <end position="453"/>
    </location>
</feature>
<comment type="caution">
    <text evidence="7">The sequence shown here is derived from an EMBL/GenBank/DDBJ whole genome shotgun (WGS) entry which is preliminary data.</text>
</comment>
<name>A0A5Q8BLN2_LACPA</name>
<dbReference type="Proteomes" id="UP000234512">
    <property type="component" value="Unassembled WGS sequence"/>
</dbReference>
<feature type="transmembrane region" description="Helical" evidence="6">
    <location>
        <begin position="499"/>
        <end position="516"/>
    </location>
</feature>
<feature type="transmembrane region" description="Helical" evidence="6">
    <location>
        <begin position="56"/>
        <end position="75"/>
    </location>
</feature>
<dbReference type="PANTHER" id="PTHR30250">
    <property type="entry name" value="PST FAMILY PREDICTED COLANIC ACID TRANSPORTER"/>
    <property type="match status" value="1"/>
</dbReference>
<feature type="transmembrane region" description="Helical" evidence="6">
    <location>
        <begin position="171"/>
        <end position="188"/>
    </location>
</feature>
<evidence type="ECO:0000256" key="2">
    <source>
        <dbReference type="ARBA" id="ARBA00022475"/>
    </source>
</evidence>
<dbReference type="KEGG" id="lcs:LCBD_0012"/>
<reference evidence="7 8" key="1">
    <citation type="journal article" date="2018" name="Genome Announc.">
        <title>Draft Genome Sequence of Lactobacillus paracasei DUP 13076, Which Exhibits Potent Antipathogenic Effects against Salmonella enterica Serovars Enteritidis, Typhimurium, and Heidelberg.</title>
        <authorList>
            <person name="Muyyarikkandy M.S."/>
            <person name="Alqahtani F.H."/>
            <person name="Mandoiu I."/>
            <person name="Amalaradjou M.A."/>
        </authorList>
    </citation>
    <scope>NUCLEOTIDE SEQUENCE [LARGE SCALE GENOMIC DNA]</scope>
    <source>
        <strain evidence="7 8">DUP 13076</strain>
    </source>
</reference>
<dbReference type="PIRSF" id="PIRSF038958">
    <property type="entry name" value="PG_synth_SpoVB"/>
    <property type="match status" value="1"/>
</dbReference>
<feature type="transmembrane region" description="Helical" evidence="6">
    <location>
        <begin position="12"/>
        <end position="36"/>
    </location>
</feature>
<feature type="transmembrane region" description="Helical" evidence="6">
    <location>
        <begin position="373"/>
        <end position="396"/>
    </location>
</feature>
<evidence type="ECO:0000313" key="8">
    <source>
        <dbReference type="Proteomes" id="UP000234512"/>
    </source>
</evidence>
<dbReference type="GO" id="GO:0005886">
    <property type="term" value="C:plasma membrane"/>
    <property type="evidence" value="ECO:0007669"/>
    <property type="project" value="UniProtKB-SubCell"/>
</dbReference>
<dbReference type="InterPro" id="IPR002797">
    <property type="entry name" value="Polysacc_synth"/>
</dbReference>
<accession>A0A5Q8BLN2</accession>
<keyword evidence="2" id="KW-1003">Cell membrane</keyword>
<keyword evidence="4 6" id="KW-1133">Transmembrane helix</keyword>
<feature type="transmembrane region" description="Helical" evidence="6">
    <location>
        <begin position="128"/>
        <end position="150"/>
    </location>
</feature>
<feature type="transmembrane region" description="Helical" evidence="6">
    <location>
        <begin position="465"/>
        <end position="487"/>
    </location>
</feature>
<dbReference type="KEGG" id="lce:LC2W_0014"/>
<dbReference type="CDD" id="cd13124">
    <property type="entry name" value="MATE_SpoVB_like"/>
    <property type="match status" value="1"/>
</dbReference>
<dbReference type="PANTHER" id="PTHR30250:SF21">
    <property type="entry name" value="LIPID II FLIPPASE MURJ"/>
    <property type="match status" value="1"/>
</dbReference>
<gene>
    <name evidence="7" type="ORF">C0Q90_04440</name>
</gene>
<protein>
    <submittedName>
        <fullName evidence="7">Polysaccharide biosynthesis protein</fullName>
    </submittedName>
</protein>
<feature type="transmembrane region" description="Helical" evidence="6">
    <location>
        <begin position="408"/>
        <end position="427"/>
    </location>
</feature>
<evidence type="ECO:0000256" key="4">
    <source>
        <dbReference type="ARBA" id="ARBA00022989"/>
    </source>
</evidence>
<dbReference type="InterPro" id="IPR024923">
    <property type="entry name" value="PG_synth_SpoVB"/>
</dbReference>
<comment type="subcellular location">
    <subcellularLocation>
        <location evidence="1">Cell membrane</location>
        <topology evidence="1">Multi-pass membrane protein</topology>
    </subcellularLocation>
</comment>
<dbReference type="Pfam" id="PF01943">
    <property type="entry name" value="Polysacc_synt"/>
    <property type="match status" value="1"/>
</dbReference>
<dbReference type="EMBL" id="PKQJ01000003">
    <property type="protein sequence ID" value="PLC47162.1"/>
    <property type="molecule type" value="Genomic_DNA"/>
</dbReference>
<evidence type="ECO:0000256" key="1">
    <source>
        <dbReference type="ARBA" id="ARBA00004651"/>
    </source>
</evidence>
<feature type="transmembrane region" description="Helical" evidence="6">
    <location>
        <begin position="200"/>
        <end position="220"/>
    </location>
</feature>